<proteinExistence type="inferred from homology"/>
<evidence type="ECO:0000256" key="5">
    <source>
        <dbReference type="ARBA" id="ARBA00022909"/>
    </source>
</evidence>
<name>A0A6A6WQL1_9PLEO</name>
<dbReference type="Pfam" id="PF02152">
    <property type="entry name" value="FolB"/>
    <property type="match status" value="2"/>
</dbReference>
<dbReference type="InterPro" id="IPR006156">
    <property type="entry name" value="Dihydroneopterin_aldolase"/>
</dbReference>
<dbReference type="AlphaFoldDB" id="A0A6A6WQL1"/>
<evidence type="ECO:0000256" key="6">
    <source>
        <dbReference type="ARBA" id="ARBA00023239"/>
    </source>
</evidence>
<dbReference type="EMBL" id="MU002521">
    <property type="protein sequence ID" value="KAF2786201.1"/>
    <property type="molecule type" value="Genomic_DNA"/>
</dbReference>
<evidence type="ECO:0000313" key="10">
    <source>
        <dbReference type="Proteomes" id="UP000799757"/>
    </source>
</evidence>
<evidence type="ECO:0000256" key="4">
    <source>
        <dbReference type="ARBA" id="ARBA00013043"/>
    </source>
</evidence>
<evidence type="ECO:0000259" key="8">
    <source>
        <dbReference type="SMART" id="SM00905"/>
    </source>
</evidence>
<dbReference type="SUPFAM" id="SSF55620">
    <property type="entry name" value="Tetrahydrobiopterin biosynthesis enzymes-like"/>
    <property type="match status" value="2"/>
</dbReference>
<sequence length="264" mass="28694">MAQVVRQAVWQAQFAKEDVTDKITVRNLEVTANSGVDAWGREKEQRALVTVTLTFGQSFASAAAADSLDGSTVHYGILSKEIRSSIDSNRSAGHLGTGALSNHIHARALHTADKAPLASVEVDIFYPKGSLLGDGAGFRQCISYPNESASLVLYLQNVRVPCIIGINSNEREQKQPVVVNLWVEKVGAGRADDYTKLESLVVEAISNSSFETLESLSAMVVQELRQKFFTEADEGSYIRLRVAKPMAVPFADAPAIEIFRPVKA</sequence>
<feature type="domain" description="Dihydroneopterin aldolase/epimerase" evidence="8">
    <location>
        <begin position="153"/>
        <end position="260"/>
    </location>
</feature>
<dbReference type="GO" id="GO:0004150">
    <property type="term" value="F:dihydroneopterin aldolase activity"/>
    <property type="evidence" value="ECO:0007669"/>
    <property type="project" value="UniProtKB-EC"/>
</dbReference>
<comment type="catalytic activity">
    <reaction evidence="1">
        <text>7,8-dihydroneopterin = 6-hydroxymethyl-7,8-dihydropterin + glycolaldehyde</text>
        <dbReference type="Rhea" id="RHEA:10540"/>
        <dbReference type="ChEBI" id="CHEBI:17001"/>
        <dbReference type="ChEBI" id="CHEBI:17071"/>
        <dbReference type="ChEBI" id="CHEBI:44841"/>
        <dbReference type="EC" id="4.1.2.25"/>
    </reaction>
</comment>
<dbReference type="GO" id="GO:0046656">
    <property type="term" value="P:folic acid biosynthetic process"/>
    <property type="evidence" value="ECO:0007669"/>
    <property type="project" value="UniProtKB-KW"/>
</dbReference>
<dbReference type="EC" id="4.1.2.25" evidence="4"/>
<feature type="domain" description="Dihydroneopterin aldolase/epimerase" evidence="8">
    <location>
        <begin position="23"/>
        <end position="126"/>
    </location>
</feature>
<dbReference type="InterPro" id="IPR043133">
    <property type="entry name" value="GTP-CH-I_C/QueF"/>
</dbReference>
<dbReference type="OrthoDB" id="5425486at2759"/>
<dbReference type="Gene3D" id="3.30.1130.10">
    <property type="match status" value="2"/>
</dbReference>
<dbReference type="InterPro" id="IPR006157">
    <property type="entry name" value="FolB_dom"/>
</dbReference>
<dbReference type="Proteomes" id="UP000799757">
    <property type="component" value="Unassembled WGS sequence"/>
</dbReference>
<protein>
    <recommendedName>
        <fullName evidence="4">dihydroneopterin aldolase</fullName>
        <ecNumber evidence="4">4.1.2.25</ecNumber>
    </recommendedName>
    <alternativeName>
        <fullName evidence="7">7,8-dihydroneopterin aldolase</fullName>
    </alternativeName>
</protein>
<reference evidence="9" key="1">
    <citation type="journal article" date="2020" name="Stud. Mycol.">
        <title>101 Dothideomycetes genomes: a test case for predicting lifestyles and emergence of pathogens.</title>
        <authorList>
            <person name="Haridas S."/>
            <person name="Albert R."/>
            <person name="Binder M."/>
            <person name="Bloem J."/>
            <person name="Labutti K."/>
            <person name="Salamov A."/>
            <person name="Andreopoulos B."/>
            <person name="Baker S."/>
            <person name="Barry K."/>
            <person name="Bills G."/>
            <person name="Bluhm B."/>
            <person name="Cannon C."/>
            <person name="Castanera R."/>
            <person name="Culley D."/>
            <person name="Daum C."/>
            <person name="Ezra D."/>
            <person name="Gonzalez J."/>
            <person name="Henrissat B."/>
            <person name="Kuo A."/>
            <person name="Liang C."/>
            <person name="Lipzen A."/>
            <person name="Lutzoni F."/>
            <person name="Magnuson J."/>
            <person name="Mondo S."/>
            <person name="Nolan M."/>
            <person name="Ohm R."/>
            <person name="Pangilinan J."/>
            <person name="Park H.-J."/>
            <person name="Ramirez L."/>
            <person name="Alfaro M."/>
            <person name="Sun H."/>
            <person name="Tritt A."/>
            <person name="Yoshinaga Y."/>
            <person name="Zwiers L.-H."/>
            <person name="Turgeon B."/>
            <person name="Goodwin S."/>
            <person name="Spatafora J."/>
            <person name="Crous P."/>
            <person name="Grigoriev I."/>
        </authorList>
    </citation>
    <scope>NUCLEOTIDE SEQUENCE</scope>
    <source>
        <strain evidence="9">CBS 109.77</strain>
    </source>
</reference>
<evidence type="ECO:0000313" key="9">
    <source>
        <dbReference type="EMBL" id="KAF2786201.1"/>
    </source>
</evidence>
<evidence type="ECO:0000256" key="2">
    <source>
        <dbReference type="ARBA" id="ARBA00005013"/>
    </source>
</evidence>
<dbReference type="PANTHER" id="PTHR42844:SF1">
    <property type="entry name" value="DIHYDRONEOPTERIN ALDOLASE 1-RELATED"/>
    <property type="match status" value="1"/>
</dbReference>
<keyword evidence="10" id="KW-1185">Reference proteome</keyword>
<keyword evidence="6" id="KW-0456">Lyase</keyword>
<dbReference type="SMART" id="SM00905">
    <property type="entry name" value="FolB"/>
    <property type="match status" value="2"/>
</dbReference>
<evidence type="ECO:0000256" key="7">
    <source>
        <dbReference type="ARBA" id="ARBA00032903"/>
    </source>
</evidence>
<gene>
    <name evidence="9" type="ORF">K505DRAFT_380419</name>
</gene>
<dbReference type="PANTHER" id="PTHR42844">
    <property type="entry name" value="DIHYDRONEOPTERIN ALDOLASE 1-RELATED"/>
    <property type="match status" value="1"/>
</dbReference>
<comment type="similarity">
    <text evidence="3">Belongs to the DHNA family.</text>
</comment>
<keyword evidence="5" id="KW-0289">Folate biosynthesis</keyword>
<evidence type="ECO:0000256" key="1">
    <source>
        <dbReference type="ARBA" id="ARBA00001353"/>
    </source>
</evidence>
<dbReference type="GO" id="GO:0005737">
    <property type="term" value="C:cytoplasm"/>
    <property type="evidence" value="ECO:0007669"/>
    <property type="project" value="TreeGrafter"/>
</dbReference>
<evidence type="ECO:0000256" key="3">
    <source>
        <dbReference type="ARBA" id="ARBA00005708"/>
    </source>
</evidence>
<organism evidence="9 10">
    <name type="scientific">Melanomma pulvis-pyrius CBS 109.77</name>
    <dbReference type="NCBI Taxonomy" id="1314802"/>
    <lineage>
        <taxon>Eukaryota</taxon>
        <taxon>Fungi</taxon>
        <taxon>Dikarya</taxon>
        <taxon>Ascomycota</taxon>
        <taxon>Pezizomycotina</taxon>
        <taxon>Dothideomycetes</taxon>
        <taxon>Pleosporomycetidae</taxon>
        <taxon>Pleosporales</taxon>
        <taxon>Melanommataceae</taxon>
        <taxon>Melanomma</taxon>
    </lineage>
</organism>
<accession>A0A6A6WQL1</accession>
<comment type="pathway">
    <text evidence="2">Cofactor biosynthesis; tetrahydrofolate biosynthesis; 2-amino-4-hydroxy-6-hydroxymethyl-7,8-dihydropteridine diphosphate from 7,8-dihydroneopterin triphosphate: step 3/4.</text>
</comment>